<evidence type="ECO:0000313" key="1">
    <source>
        <dbReference type="EMBL" id="AMZ70679.1"/>
    </source>
</evidence>
<protein>
    <submittedName>
        <fullName evidence="1">Uncharacterized protein</fullName>
    </submittedName>
</protein>
<reference evidence="1" key="1">
    <citation type="journal article" date="2018" name="Nature">
        <title>Mutant phenotypes for thousands of bacterial genes of unknown function.</title>
        <authorList>
            <person name="Price M.N."/>
            <person name="Wetmore K.M."/>
            <person name="Waters R.J."/>
            <person name="Callaghan M."/>
            <person name="Ray J."/>
            <person name="Liu H."/>
            <person name="Kuehl J.V."/>
            <person name="Melnyk R.A."/>
            <person name="Lamson J.S."/>
            <person name="Suh Y."/>
            <person name="Carlson H.K."/>
            <person name="Esquivel Z."/>
            <person name="Sadeeshkumar H."/>
            <person name="Chakraborty R."/>
            <person name="Zane G.M."/>
            <person name="Rubin B.E."/>
            <person name="Wall J.D."/>
            <person name="Visel A."/>
            <person name="Bristow J."/>
            <person name="Blow M.J."/>
            <person name="Arkin A.P."/>
            <person name="Deutschbauer A.M."/>
        </authorList>
    </citation>
    <scope>NUCLEOTIDE SEQUENCE [LARGE SCALE GENOMIC DNA]</scope>
    <source>
        <strain evidence="1">FW300-N2E2</strain>
    </source>
</reference>
<dbReference type="RefSeq" id="WP_063321275.1">
    <property type="nucleotide sequence ID" value="NZ_CP015225.1"/>
</dbReference>
<sequence>MTNFDAAAGISVTELNTLLGEYYQNAPSTNDPFKGSLPKTLPDLGAVTLTWDVGAAPSLAFGPPSPAIWNAALAPNGETNGSQSIPLPSLPMVQLTLPMLTASYTLGSAPAVGGTAPSVVVYATLTFTPGTLALDLVAVSLDESKFSAWDIAIFNLMLLPQIFTSANQMLALVHLPNLDWNGVTLNPVQLQLTASYLLGATTLTTNTNALDIDGVTWPTDPVFVIASNALINTAMAVFLKPYQGYPFSDSGDFKKLADWSYNGSISSLSATVKQVAPLTINAQLSASLNAQATLTTAGMALAAAGCALGAALL</sequence>
<dbReference type="AlphaFoldDB" id="A0A159ZV34"/>
<organism evidence="1">
    <name type="scientific">Pseudomonas fluorescens</name>
    <dbReference type="NCBI Taxonomy" id="294"/>
    <lineage>
        <taxon>Bacteria</taxon>
        <taxon>Pseudomonadati</taxon>
        <taxon>Pseudomonadota</taxon>
        <taxon>Gammaproteobacteria</taxon>
        <taxon>Pseudomonadales</taxon>
        <taxon>Pseudomonadaceae</taxon>
        <taxon>Pseudomonas</taxon>
    </lineage>
</organism>
<dbReference type="EMBL" id="CP015225">
    <property type="protein sequence ID" value="AMZ70679.1"/>
    <property type="molecule type" value="Genomic_DNA"/>
</dbReference>
<name>A0A159ZV34_PSEFL</name>
<accession>A0A159ZV34</accession>
<gene>
    <name evidence="1" type="ORF">TK06_06025</name>
</gene>
<proteinExistence type="predicted"/>
<dbReference type="Proteomes" id="UP000076083">
    <property type="component" value="Chromosome"/>
</dbReference>